<evidence type="ECO:0000256" key="1">
    <source>
        <dbReference type="SAM" id="Phobius"/>
    </source>
</evidence>
<dbReference type="EMBL" id="JBIAFP010000028">
    <property type="protein sequence ID" value="MFE9229832.1"/>
    <property type="molecule type" value="Genomic_DNA"/>
</dbReference>
<evidence type="ECO:0000313" key="2">
    <source>
        <dbReference type="EMBL" id="MFE9229832.1"/>
    </source>
</evidence>
<gene>
    <name evidence="2" type="ORF">ACFYM3_35635</name>
</gene>
<feature type="transmembrane region" description="Helical" evidence="1">
    <location>
        <begin position="255"/>
        <end position="288"/>
    </location>
</feature>
<evidence type="ECO:0000313" key="3">
    <source>
        <dbReference type="Proteomes" id="UP001601288"/>
    </source>
</evidence>
<organism evidence="2 3">
    <name type="scientific">Streptomyces massasporeus</name>
    <dbReference type="NCBI Taxonomy" id="67324"/>
    <lineage>
        <taxon>Bacteria</taxon>
        <taxon>Bacillati</taxon>
        <taxon>Actinomycetota</taxon>
        <taxon>Actinomycetes</taxon>
        <taxon>Kitasatosporales</taxon>
        <taxon>Streptomycetaceae</taxon>
        <taxon>Streptomyces</taxon>
    </lineage>
</organism>
<proteinExistence type="predicted"/>
<dbReference type="Proteomes" id="UP001601288">
    <property type="component" value="Unassembled WGS sequence"/>
</dbReference>
<feature type="transmembrane region" description="Helical" evidence="1">
    <location>
        <begin position="74"/>
        <end position="93"/>
    </location>
</feature>
<reference evidence="2 3" key="1">
    <citation type="submission" date="2024-10" db="EMBL/GenBank/DDBJ databases">
        <title>The Natural Products Discovery Center: Release of the First 8490 Sequenced Strains for Exploring Actinobacteria Biosynthetic Diversity.</title>
        <authorList>
            <person name="Kalkreuter E."/>
            <person name="Kautsar S.A."/>
            <person name="Yang D."/>
            <person name="Bader C.D."/>
            <person name="Teijaro C.N."/>
            <person name="Fluegel L."/>
            <person name="Davis C.M."/>
            <person name="Simpson J.R."/>
            <person name="Lauterbach L."/>
            <person name="Steele A.D."/>
            <person name="Gui C."/>
            <person name="Meng S."/>
            <person name="Li G."/>
            <person name="Viehrig K."/>
            <person name="Ye F."/>
            <person name="Su P."/>
            <person name="Kiefer A.F."/>
            <person name="Nichols A."/>
            <person name="Cepeda A.J."/>
            <person name="Yan W."/>
            <person name="Fan B."/>
            <person name="Jiang Y."/>
            <person name="Adhikari A."/>
            <person name="Zheng C.-J."/>
            <person name="Schuster L."/>
            <person name="Cowan T.M."/>
            <person name="Smanski M.J."/>
            <person name="Chevrette M.G."/>
            <person name="De Carvalho L.P.S."/>
            <person name="Shen B."/>
        </authorList>
    </citation>
    <scope>NUCLEOTIDE SEQUENCE [LARGE SCALE GENOMIC DNA]</scope>
    <source>
        <strain evidence="2 3">NPDC007066</strain>
    </source>
</reference>
<keyword evidence="1" id="KW-0472">Membrane</keyword>
<comment type="caution">
    <text evidence="2">The sequence shown here is derived from an EMBL/GenBank/DDBJ whole genome shotgun (WGS) entry which is preliminary data.</text>
</comment>
<keyword evidence="3" id="KW-1185">Reference proteome</keyword>
<keyword evidence="1" id="KW-1133">Transmembrane helix</keyword>
<keyword evidence="1" id="KW-0812">Transmembrane</keyword>
<accession>A0ABW6LN43</accession>
<sequence length="367" mass="37919">MSMLIGAFAGPVAKRWAARIAAATLTFWCLGILLVLIIHPRTGRCPVTDKAAHALRLPRTGCVTLPQGPLGLTLLGFAAVSVVAGSGLLVAAATPRLLTVLTGAGWPLAHRRHSPTRWLWVRLLRGQLRRRRSAAVVDPVLLPHVPPAVASAAAAAGTPAAVSAAGHRQALVATALAGFDGATAWARLRRWPSDPGLLAPTRIGNIYAAVGERVTVRHGLDLAVCWEPLLTVFPPAALSALTKEALRVSARAQNLLWSVLGAGWAVLLPAPLAAVWVAGAAALAGTLWVGLREACETHADVIEALVTAQRGELYRLVGIEPPLSTALEPAAGQAITAYLAGWGGLDAPLDLARGTGPEPAPPGAAVS</sequence>
<name>A0ABW6LN43_9ACTN</name>
<feature type="transmembrane region" description="Helical" evidence="1">
    <location>
        <begin position="20"/>
        <end position="39"/>
    </location>
</feature>
<protein>
    <submittedName>
        <fullName evidence="2">Uncharacterized protein</fullName>
    </submittedName>
</protein>
<dbReference type="RefSeq" id="WP_358290277.1">
    <property type="nucleotide sequence ID" value="NZ_JBEYGJ010000042.1"/>
</dbReference>